<comment type="caution">
    <text evidence="2">The sequence shown here is derived from an EMBL/GenBank/DDBJ whole genome shotgun (WGS) entry which is preliminary data.</text>
</comment>
<sequence>MHGCSAIDDDRRIRPARTDAPLTAHPAAPRSGRTPVRPAARVTRRRAATGPVRLVAALR</sequence>
<evidence type="ECO:0000313" key="2">
    <source>
        <dbReference type="EMBL" id="RZU76530.1"/>
    </source>
</evidence>
<proteinExistence type="predicted"/>
<evidence type="ECO:0000256" key="1">
    <source>
        <dbReference type="SAM" id="MobiDB-lite"/>
    </source>
</evidence>
<organism evidence="2 3">
    <name type="scientific">Micromonospora kangleipakensis</name>
    <dbReference type="NCBI Taxonomy" id="1077942"/>
    <lineage>
        <taxon>Bacteria</taxon>
        <taxon>Bacillati</taxon>
        <taxon>Actinomycetota</taxon>
        <taxon>Actinomycetes</taxon>
        <taxon>Micromonosporales</taxon>
        <taxon>Micromonosporaceae</taxon>
        <taxon>Micromonospora</taxon>
    </lineage>
</organism>
<accession>A0A4Q8BEZ8</accession>
<evidence type="ECO:0000313" key="3">
    <source>
        <dbReference type="Proteomes" id="UP000294114"/>
    </source>
</evidence>
<name>A0A4Q8BEZ8_9ACTN</name>
<reference evidence="2 3" key="1">
    <citation type="submission" date="2019-02" db="EMBL/GenBank/DDBJ databases">
        <title>Sequencing the genomes of 1000 actinobacteria strains.</title>
        <authorList>
            <person name="Klenk H.-P."/>
        </authorList>
    </citation>
    <scope>NUCLEOTIDE SEQUENCE [LARGE SCALE GENOMIC DNA]</scope>
    <source>
        <strain evidence="2 3">DSM 45612</strain>
    </source>
</reference>
<dbReference type="Proteomes" id="UP000294114">
    <property type="component" value="Unassembled WGS sequence"/>
</dbReference>
<feature type="region of interest" description="Disordered" evidence="1">
    <location>
        <begin position="1"/>
        <end position="59"/>
    </location>
</feature>
<keyword evidence="3" id="KW-1185">Reference proteome</keyword>
<dbReference type="EMBL" id="SHLD01000001">
    <property type="protein sequence ID" value="RZU76530.1"/>
    <property type="molecule type" value="Genomic_DNA"/>
</dbReference>
<feature type="compositionally biased region" description="Basic and acidic residues" evidence="1">
    <location>
        <begin position="8"/>
        <end position="17"/>
    </location>
</feature>
<protein>
    <submittedName>
        <fullName evidence="2">Uncharacterized protein</fullName>
    </submittedName>
</protein>
<dbReference type="AlphaFoldDB" id="A0A4Q8BEZ8"/>
<gene>
    <name evidence="2" type="ORF">EV384_5192</name>
</gene>